<protein>
    <submittedName>
        <fullName evidence="2">Uncharacterized protein</fullName>
    </submittedName>
</protein>
<evidence type="ECO:0000313" key="2">
    <source>
        <dbReference type="EMBL" id="CAF5201868.1"/>
    </source>
</evidence>
<accession>A0A8S3IPD8</accession>
<name>A0A8S3IPD8_9BILA</name>
<feature type="non-terminal residue" evidence="2">
    <location>
        <position position="1"/>
    </location>
</feature>
<gene>
    <name evidence="2" type="ORF">SMN809_LOCUS75749</name>
</gene>
<dbReference type="EMBL" id="CAJOBI010333226">
    <property type="protein sequence ID" value="CAF5201868.1"/>
    <property type="molecule type" value="Genomic_DNA"/>
</dbReference>
<proteinExistence type="predicted"/>
<evidence type="ECO:0000256" key="1">
    <source>
        <dbReference type="SAM" id="MobiDB-lite"/>
    </source>
</evidence>
<feature type="region of interest" description="Disordered" evidence="1">
    <location>
        <begin position="1"/>
        <end position="35"/>
    </location>
</feature>
<organism evidence="2 3">
    <name type="scientific">Rotaria magnacalcarata</name>
    <dbReference type="NCBI Taxonomy" id="392030"/>
    <lineage>
        <taxon>Eukaryota</taxon>
        <taxon>Metazoa</taxon>
        <taxon>Spiralia</taxon>
        <taxon>Gnathifera</taxon>
        <taxon>Rotifera</taxon>
        <taxon>Eurotatoria</taxon>
        <taxon>Bdelloidea</taxon>
        <taxon>Philodinida</taxon>
        <taxon>Philodinidae</taxon>
        <taxon>Rotaria</taxon>
    </lineage>
</organism>
<comment type="caution">
    <text evidence="2">The sequence shown here is derived from an EMBL/GenBank/DDBJ whole genome shotgun (WGS) entry which is preliminary data.</text>
</comment>
<evidence type="ECO:0000313" key="3">
    <source>
        <dbReference type="Proteomes" id="UP000676336"/>
    </source>
</evidence>
<dbReference type="Proteomes" id="UP000676336">
    <property type="component" value="Unassembled WGS sequence"/>
</dbReference>
<dbReference type="AlphaFoldDB" id="A0A8S3IPD8"/>
<reference evidence="2" key="1">
    <citation type="submission" date="2021-02" db="EMBL/GenBank/DDBJ databases">
        <authorList>
            <person name="Nowell W R."/>
        </authorList>
    </citation>
    <scope>NUCLEOTIDE SEQUENCE</scope>
</reference>
<sequence length="35" mass="3600">ISTSLVNLMGTASDSVPINNTTQMPTHPATVSSLN</sequence>